<evidence type="ECO:0000313" key="1">
    <source>
        <dbReference type="EMBL" id="MDL5034308.1"/>
    </source>
</evidence>
<dbReference type="EMBL" id="JASVDS010000008">
    <property type="protein sequence ID" value="MDL5034308.1"/>
    <property type="molecule type" value="Genomic_DNA"/>
</dbReference>
<sequence length="266" mass="29118">MTDLFALCQRWRGGRASYRPSGEVFDHGRASVELIDEALAKDFVLEHHYSRSYPAARLRVGLFVRRAFQAERLEGVAVFSVPMNNAAVPAWFPGLQPAQGVELGRFVLLDEAEANAETWFQARALRLAAKHLAGLQAVLSYCDPVARTALDGTVTAPGHLGTIYRAGNARSLGLSSPRTLKLLPDGRVASERALSKIRTEDQGAAYASQLLVSAGAPRRLPLESGAAYLQRIDAAGFFRRIRHPGNLVFGWDVRRFAPQASRHSPC</sequence>
<dbReference type="InterPro" id="IPR057895">
    <property type="entry name" value="Mom"/>
</dbReference>
<comment type="caution">
    <text evidence="1">The sequence shown here is derived from an EMBL/GenBank/DDBJ whole genome shotgun (WGS) entry which is preliminary data.</text>
</comment>
<protein>
    <submittedName>
        <fullName evidence="1">Uncharacterized protein</fullName>
    </submittedName>
</protein>
<name>A0ABT7LNA4_9BURK</name>
<evidence type="ECO:0000313" key="2">
    <source>
        <dbReference type="Proteomes" id="UP001238603"/>
    </source>
</evidence>
<dbReference type="Proteomes" id="UP001238603">
    <property type="component" value="Unassembled WGS sequence"/>
</dbReference>
<proteinExistence type="predicted"/>
<organism evidence="1 2">
    <name type="scientific">Roseateles subflavus</name>
    <dbReference type="NCBI Taxonomy" id="3053353"/>
    <lineage>
        <taxon>Bacteria</taxon>
        <taxon>Pseudomonadati</taxon>
        <taxon>Pseudomonadota</taxon>
        <taxon>Betaproteobacteria</taxon>
        <taxon>Burkholderiales</taxon>
        <taxon>Sphaerotilaceae</taxon>
        <taxon>Roseateles</taxon>
    </lineage>
</organism>
<reference evidence="1 2" key="1">
    <citation type="submission" date="2023-06" db="EMBL/GenBank/DDBJ databases">
        <title>Pelomonas sp. APW6 16S ribosomal RNA gene genome sequencing and assembly.</title>
        <authorList>
            <person name="Woo H."/>
        </authorList>
    </citation>
    <scope>NUCLEOTIDE SEQUENCE [LARGE SCALE GENOMIC DNA]</scope>
    <source>
        <strain evidence="1 2">APW6</strain>
    </source>
</reference>
<accession>A0ABT7LNA4</accession>
<dbReference type="Pfam" id="PF25680">
    <property type="entry name" value="Mom"/>
    <property type="match status" value="1"/>
</dbReference>
<keyword evidence="2" id="KW-1185">Reference proteome</keyword>
<dbReference type="RefSeq" id="WP_285984384.1">
    <property type="nucleotide sequence ID" value="NZ_JASVDS010000008.1"/>
</dbReference>
<gene>
    <name evidence="1" type="ORF">QRD43_20570</name>
</gene>